<dbReference type="FunFam" id="3.20.20.80:FF:000004">
    <property type="entry name" value="Beta-glucosidase 6-phospho-beta-glucosidase"/>
    <property type="match status" value="1"/>
</dbReference>
<comment type="caution">
    <text evidence="14">The sequence shown here is derived from an EMBL/GenBank/DDBJ whole genome shotgun (WGS) entry which is preliminary data.</text>
</comment>
<organism evidence="14 15">
    <name type="scientific">Haloactinospora alba</name>
    <dbReference type="NCBI Taxonomy" id="405555"/>
    <lineage>
        <taxon>Bacteria</taxon>
        <taxon>Bacillati</taxon>
        <taxon>Actinomycetota</taxon>
        <taxon>Actinomycetes</taxon>
        <taxon>Streptosporangiales</taxon>
        <taxon>Nocardiopsidaceae</taxon>
        <taxon>Haloactinospora</taxon>
    </lineage>
</organism>
<sequence length="492" mass="52679">MNSHDSLPPLAATPATEPHSPDRLAAGFPPGFAWGAGTSAFQIEGATRAGGRGVSIWDTFAAAPGNVADGDTGEEAADHYHRYAEDVALLRSLGIGHYRFSVAWPRIQPDGTGPANPAGLDFYDRLVDALLDSGIRPWVTLYHWDLPQALEDAGGWPRRDTAHRFADYAALVHQRLGDRVRDWITVNEPWVVANLGHVTGEHAPGRREPAAAAAAVHHLLLGHGLTTAAIRDQDSGPAADPLAVGLAHNPEPVRPHTGSDADRDAARRVDGTRNRIFLDPLYYGSYPADVLADLGDLWDPATVRDGDLATISAPLDFLGVNYYSPARVASAPEAGAAEEAPDSPAPLGWEGVTAVSSGLPRTDQDWEVDATGMTEILTRIAADYPGVALYVTENGASYRDEVAADGAVRDPDRTAYLASHVRAVRDAVDAGAPVRGYFVWSLLDNFEWAFGYRERFGVVHVDFSSQRRTVKDSGIWYSRLASGAGEAGDDAS</sequence>
<feature type="binding site" evidence="10">
    <location>
        <position position="143"/>
    </location>
    <ligand>
        <name>substrate</name>
    </ligand>
</feature>
<keyword evidence="8" id="KW-0624">Polysaccharide degradation</keyword>
<dbReference type="Proteomes" id="UP000317422">
    <property type="component" value="Unassembled WGS sequence"/>
</dbReference>
<dbReference type="PROSITE" id="PS00653">
    <property type="entry name" value="GLYCOSYL_HYDROL_F1_2"/>
    <property type="match status" value="1"/>
</dbReference>
<dbReference type="GO" id="GO:0030245">
    <property type="term" value="P:cellulose catabolic process"/>
    <property type="evidence" value="ECO:0007669"/>
    <property type="project" value="UniProtKB-KW"/>
</dbReference>
<dbReference type="EC" id="3.2.1.21" evidence="3 12"/>
<dbReference type="InterPro" id="IPR017736">
    <property type="entry name" value="Glyco_hydro_1_beta-glucosidase"/>
</dbReference>
<evidence type="ECO:0000256" key="9">
    <source>
        <dbReference type="PIRSR" id="PIRSR617736-1"/>
    </source>
</evidence>
<comment type="similarity">
    <text evidence="2 12">Belongs to the glycosyl hydrolase 1 family.</text>
</comment>
<keyword evidence="5" id="KW-0136">Cellulose degradation</keyword>
<evidence type="ECO:0000313" key="15">
    <source>
        <dbReference type="Proteomes" id="UP000317422"/>
    </source>
</evidence>
<feature type="binding site" evidence="10">
    <location>
        <position position="42"/>
    </location>
    <ligand>
        <name>substrate</name>
    </ligand>
</feature>
<dbReference type="SUPFAM" id="SSF51445">
    <property type="entry name" value="(Trans)glycosidases"/>
    <property type="match status" value="1"/>
</dbReference>
<dbReference type="InterPro" id="IPR001360">
    <property type="entry name" value="Glyco_hydro_1"/>
</dbReference>
<keyword evidence="15" id="KW-1185">Reference proteome</keyword>
<feature type="binding site" evidence="10">
    <location>
        <position position="323"/>
    </location>
    <ligand>
        <name>substrate</name>
    </ligand>
</feature>
<evidence type="ECO:0000256" key="11">
    <source>
        <dbReference type="PROSITE-ProRule" id="PRU10055"/>
    </source>
</evidence>
<evidence type="ECO:0000256" key="2">
    <source>
        <dbReference type="ARBA" id="ARBA00010838"/>
    </source>
</evidence>
<keyword evidence="6" id="KW-0119">Carbohydrate metabolism</keyword>
<dbReference type="InterPro" id="IPR017853">
    <property type="entry name" value="GH"/>
</dbReference>
<dbReference type="PANTHER" id="PTHR10353">
    <property type="entry name" value="GLYCOSYL HYDROLASE"/>
    <property type="match status" value="1"/>
</dbReference>
<dbReference type="EMBL" id="VFQC01000003">
    <property type="protein sequence ID" value="TQN27864.1"/>
    <property type="molecule type" value="Genomic_DNA"/>
</dbReference>
<evidence type="ECO:0000256" key="6">
    <source>
        <dbReference type="ARBA" id="ARBA00023277"/>
    </source>
</evidence>
<name>A0A543N7R3_9ACTN</name>
<dbReference type="Gene3D" id="3.20.20.80">
    <property type="entry name" value="Glycosidases"/>
    <property type="match status" value="1"/>
</dbReference>
<evidence type="ECO:0000313" key="14">
    <source>
        <dbReference type="EMBL" id="TQN27864.1"/>
    </source>
</evidence>
<evidence type="ECO:0000256" key="5">
    <source>
        <dbReference type="ARBA" id="ARBA00023001"/>
    </source>
</evidence>
<accession>A0A543N7R3</accession>
<evidence type="ECO:0000256" key="10">
    <source>
        <dbReference type="PIRSR" id="PIRSR617736-2"/>
    </source>
</evidence>
<keyword evidence="4 12" id="KW-0378">Hydrolase</keyword>
<dbReference type="GO" id="GO:0008422">
    <property type="term" value="F:beta-glucosidase activity"/>
    <property type="evidence" value="ECO:0007669"/>
    <property type="project" value="UniProtKB-EC"/>
</dbReference>
<evidence type="ECO:0000256" key="7">
    <source>
        <dbReference type="ARBA" id="ARBA00023295"/>
    </source>
</evidence>
<feature type="region of interest" description="Disordered" evidence="13">
    <location>
        <begin position="232"/>
        <end position="266"/>
    </location>
</feature>
<feature type="binding site" evidence="10">
    <location>
        <begin position="447"/>
        <end position="448"/>
    </location>
    <ligand>
        <name>substrate</name>
    </ligand>
</feature>
<feature type="compositionally biased region" description="Basic and acidic residues" evidence="13">
    <location>
        <begin position="251"/>
        <end position="266"/>
    </location>
</feature>
<dbReference type="GO" id="GO:0005829">
    <property type="term" value="C:cytosol"/>
    <property type="evidence" value="ECO:0007669"/>
    <property type="project" value="TreeGrafter"/>
</dbReference>
<gene>
    <name evidence="14" type="ORF">FHX37_4595</name>
</gene>
<evidence type="ECO:0000256" key="3">
    <source>
        <dbReference type="ARBA" id="ARBA00012744"/>
    </source>
</evidence>
<evidence type="ECO:0000256" key="12">
    <source>
        <dbReference type="RuleBase" id="RU361175"/>
    </source>
</evidence>
<evidence type="ECO:0000256" key="8">
    <source>
        <dbReference type="ARBA" id="ARBA00023326"/>
    </source>
</evidence>
<comment type="catalytic activity">
    <reaction evidence="1 12">
        <text>Hydrolysis of terminal, non-reducing beta-D-glucosyl residues with release of beta-D-glucose.</text>
        <dbReference type="EC" id="3.2.1.21"/>
    </reaction>
</comment>
<feature type="region of interest" description="Disordered" evidence="13">
    <location>
        <begin position="1"/>
        <end position="28"/>
    </location>
</feature>
<dbReference type="NCBIfam" id="TIGR03356">
    <property type="entry name" value="BGL"/>
    <property type="match status" value="1"/>
</dbReference>
<dbReference type="AlphaFoldDB" id="A0A543N7R3"/>
<proteinExistence type="inferred from homology"/>
<dbReference type="InterPro" id="IPR018120">
    <property type="entry name" value="Glyco_hydro_1_AS"/>
</dbReference>
<dbReference type="PROSITE" id="PS00572">
    <property type="entry name" value="GLYCOSYL_HYDROL_F1_1"/>
    <property type="match status" value="1"/>
</dbReference>
<evidence type="ECO:0000256" key="1">
    <source>
        <dbReference type="ARBA" id="ARBA00000448"/>
    </source>
</evidence>
<evidence type="ECO:0000256" key="4">
    <source>
        <dbReference type="ARBA" id="ARBA00022801"/>
    </source>
</evidence>
<feature type="active site" description="Proton donor" evidence="9">
    <location>
        <position position="188"/>
    </location>
</feature>
<feature type="compositionally biased region" description="Low complexity" evidence="13">
    <location>
        <begin position="7"/>
        <end position="16"/>
    </location>
</feature>
<feature type="binding site" evidence="10">
    <location>
        <position position="187"/>
    </location>
    <ligand>
        <name>substrate</name>
    </ligand>
</feature>
<dbReference type="PRINTS" id="PR00131">
    <property type="entry name" value="GLHYDRLASE1"/>
</dbReference>
<dbReference type="PANTHER" id="PTHR10353:SF36">
    <property type="entry name" value="LP05116P"/>
    <property type="match status" value="1"/>
</dbReference>
<dbReference type="Pfam" id="PF00232">
    <property type="entry name" value="Glyco_hydro_1"/>
    <property type="match status" value="1"/>
</dbReference>
<protein>
    <recommendedName>
        <fullName evidence="3 12">Beta-glucosidase</fullName>
        <ecNumber evidence="3 12">3.2.1.21</ecNumber>
    </recommendedName>
</protein>
<keyword evidence="7 12" id="KW-0326">Glycosidase</keyword>
<reference evidence="14 15" key="1">
    <citation type="submission" date="2019-06" db="EMBL/GenBank/DDBJ databases">
        <title>Sequencing the genomes of 1000 actinobacteria strains.</title>
        <authorList>
            <person name="Klenk H.-P."/>
        </authorList>
    </citation>
    <scope>NUCLEOTIDE SEQUENCE [LARGE SCALE GENOMIC DNA]</scope>
    <source>
        <strain evidence="14 15">DSM 45015</strain>
    </source>
</reference>
<feature type="binding site" evidence="10">
    <location>
        <position position="440"/>
    </location>
    <ligand>
        <name>substrate</name>
    </ligand>
</feature>
<evidence type="ECO:0000256" key="13">
    <source>
        <dbReference type="SAM" id="MobiDB-lite"/>
    </source>
</evidence>
<feature type="active site" description="Nucleophile" evidence="9 11">
    <location>
        <position position="393"/>
    </location>
</feature>
<dbReference type="InterPro" id="IPR033132">
    <property type="entry name" value="GH_1_N_CS"/>
</dbReference>